<feature type="coiled-coil region" evidence="1">
    <location>
        <begin position="140"/>
        <end position="203"/>
    </location>
</feature>
<dbReference type="Proteomes" id="UP000003688">
    <property type="component" value="Unassembled WGS sequence"/>
</dbReference>
<dbReference type="RefSeq" id="WP_007414449.1">
    <property type="nucleotide sequence ID" value="NZ_ABOX02000009.1"/>
</dbReference>
<evidence type="ECO:0000313" key="2">
    <source>
        <dbReference type="EMBL" id="EEF61557.1"/>
    </source>
</evidence>
<gene>
    <name evidence="2" type="ORF">Cflav_PD4235</name>
</gene>
<evidence type="ECO:0000256" key="1">
    <source>
        <dbReference type="SAM" id="Coils"/>
    </source>
</evidence>
<keyword evidence="3" id="KW-1185">Reference proteome</keyword>
<accession>B9XF59</accession>
<organism evidence="2 3">
    <name type="scientific">Pedosphaera parvula (strain Ellin514)</name>
    <dbReference type="NCBI Taxonomy" id="320771"/>
    <lineage>
        <taxon>Bacteria</taxon>
        <taxon>Pseudomonadati</taxon>
        <taxon>Verrucomicrobiota</taxon>
        <taxon>Pedosphaerae</taxon>
        <taxon>Pedosphaerales</taxon>
        <taxon>Pedosphaeraceae</taxon>
        <taxon>Pedosphaera</taxon>
    </lineage>
</organism>
<proteinExistence type="predicted"/>
<keyword evidence="1" id="KW-0175">Coiled coil</keyword>
<dbReference type="AlphaFoldDB" id="B9XF59"/>
<sequence length="299" mass="33564" precursor="true">MNNILLGSLVCMSAGALWLAQSTSLKNKQAENLRLTRKLAEIQASLQKTAVAWTNMDTDLKLRRSELKSADAELRVAMQEAQEIPLKPIDPEHEGSWPQEQPYFYLAKRHLDQIGYSPFSREGGVSVAAGLLFGMSPKEKQQVEGAYNEMRMKANQLQLAKAERIEPEAGVNTDNHREVSYKIAAMTNEVQELQNQFNSDVRKAIGNARSDIFLERAASVFEEDYSGNYGKANYILTSEATRKEDGTVDYEFKLTEPGSGTMYFPFEYPLQPGGPAWDNRHLFGEEPLIPPPQAPEETK</sequence>
<name>B9XF59_PEDPL</name>
<dbReference type="EMBL" id="ABOX02000009">
    <property type="protein sequence ID" value="EEF61557.1"/>
    <property type="molecule type" value="Genomic_DNA"/>
</dbReference>
<evidence type="ECO:0000313" key="3">
    <source>
        <dbReference type="Proteomes" id="UP000003688"/>
    </source>
</evidence>
<comment type="caution">
    <text evidence="2">The sequence shown here is derived from an EMBL/GenBank/DDBJ whole genome shotgun (WGS) entry which is preliminary data.</text>
</comment>
<dbReference type="STRING" id="320771.Cflav_PD4235"/>
<protein>
    <submittedName>
        <fullName evidence="2">Uncharacterized protein</fullName>
    </submittedName>
</protein>
<reference evidence="2 3" key="1">
    <citation type="journal article" date="2011" name="J. Bacteriol.">
        <title>Genome sequence of 'Pedosphaera parvula' Ellin514, an aerobic Verrucomicrobial isolate from pasture soil.</title>
        <authorList>
            <person name="Kant R."/>
            <person name="van Passel M.W."/>
            <person name="Sangwan P."/>
            <person name="Palva A."/>
            <person name="Lucas S."/>
            <person name="Copeland A."/>
            <person name="Lapidus A."/>
            <person name="Glavina Del Rio T."/>
            <person name="Dalin E."/>
            <person name="Tice H."/>
            <person name="Bruce D."/>
            <person name="Goodwin L."/>
            <person name="Pitluck S."/>
            <person name="Chertkov O."/>
            <person name="Larimer F.W."/>
            <person name="Land M.L."/>
            <person name="Hauser L."/>
            <person name="Brettin T.S."/>
            <person name="Detter J.C."/>
            <person name="Han S."/>
            <person name="de Vos W.M."/>
            <person name="Janssen P.H."/>
            <person name="Smidt H."/>
        </authorList>
    </citation>
    <scope>NUCLEOTIDE SEQUENCE [LARGE SCALE GENOMIC DNA]</scope>
    <source>
        <strain evidence="2 3">Ellin514</strain>
    </source>
</reference>